<comment type="subcellular location">
    <subcellularLocation>
        <location evidence="1">Membrane</location>
        <topology evidence="1">Multi-pass membrane protein</topology>
    </subcellularLocation>
</comment>
<feature type="transmembrane region" description="Helical" evidence="3">
    <location>
        <begin position="486"/>
        <end position="504"/>
    </location>
</feature>
<evidence type="ECO:0000313" key="6">
    <source>
        <dbReference type="Proteomes" id="UP000305067"/>
    </source>
</evidence>
<accession>A0A5C3Q3P2</accession>
<gene>
    <name evidence="5" type="ORF">BDV98DRAFT_515522</name>
</gene>
<feature type="transmembrane region" description="Helical" evidence="3">
    <location>
        <begin position="456"/>
        <end position="480"/>
    </location>
</feature>
<feature type="transmembrane region" description="Helical" evidence="3">
    <location>
        <begin position="393"/>
        <end position="412"/>
    </location>
</feature>
<feature type="transmembrane region" description="Helical" evidence="3">
    <location>
        <begin position="195"/>
        <end position="212"/>
    </location>
</feature>
<evidence type="ECO:0000259" key="4">
    <source>
        <dbReference type="PROSITE" id="PS50850"/>
    </source>
</evidence>
<feature type="transmembrane region" description="Helical" evidence="3">
    <location>
        <begin position="164"/>
        <end position="183"/>
    </location>
</feature>
<keyword evidence="3" id="KW-0812">Transmembrane</keyword>
<keyword evidence="6" id="KW-1185">Reference proteome</keyword>
<dbReference type="OrthoDB" id="2105912at2759"/>
<feature type="region of interest" description="Disordered" evidence="2">
    <location>
        <begin position="1"/>
        <end position="49"/>
    </location>
</feature>
<dbReference type="AlphaFoldDB" id="A0A5C3Q3P2"/>
<evidence type="ECO:0000256" key="2">
    <source>
        <dbReference type="SAM" id="MobiDB-lite"/>
    </source>
</evidence>
<name>A0A5C3Q3P2_9AGAR</name>
<dbReference type="GO" id="GO:0016020">
    <property type="term" value="C:membrane"/>
    <property type="evidence" value="ECO:0007669"/>
    <property type="project" value="UniProtKB-SubCell"/>
</dbReference>
<feature type="transmembrane region" description="Helical" evidence="3">
    <location>
        <begin position="253"/>
        <end position="277"/>
    </location>
</feature>
<organism evidence="5 6">
    <name type="scientific">Pterulicium gracile</name>
    <dbReference type="NCBI Taxonomy" id="1884261"/>
    <lineage>
        <taxon>Eukaryota</taxon>
        <taxon>Fungi</taxon>
        <taxon>Dikarya</taxon>
        <taxon>Basidiomycota</taxon>
        <taxon>Agaricomycotina</taxon>
        <taxon>Agaricomycetes</taxon>
        <taxon>Agaricomycetidae</taxon>
        <taxon>Agaricales</taxon>
        <taxon>Pleurotineae</taxon>
        <taxon>Pterulaceae</taxon>
        <taxon>Pterulicium</taxon>
    </lineage>
</organism>
<protein>
    <submittedName>
        <fullName evidence="5">Major facilitator superfamily domain-containing protein</fullName>
    </submittedName>
</protein>
<dbReference type="InterPro" id="IPR020846">
    <property type="entry name" value="MFS_dom"/>
</dbReference>
<dbReference type="EMBL" id="ML178858">
    <property type="protein sequence ID" value="TFK96582.1"/>
    <property type="molecule type" value="Genomic_DNA"/>
</dbReference>
<feature type="transmembrane region" description="Helical" evidence="3">
    <location>
        <begin position="418"/>
        <end position="436"/>
    </location>
</feature>
<feature type="domain" description="Major facilitator superfamily (MFS) profile" evidence="4">
    <location>
        <begin position="122"/>
        <end position="510"/>
    </location>
</feature>
<feature type="transmembrane region" description="Helical" evidence="3">
    <location>
        <begin position="331"/>
        <end position="353"/>
    </location>
</feature>
<keyword evidence="3" id="KW-1133">Transmembrane helix</keyword>
<dbReference type="InterPro" id="IPR011701">
    <property type="entry name" value="MFS"/>
</dbReference>
<feature type="transmembrane region" description="Helical" evidence="3">
    <location>
        <begin position="359"/>
        <end position="381"/>
    </location>
</feature>
<feature type="transmembrane region" description="Helical" evidence="3">
    <location>
        <begin position="123"/>
        <end position="144"/>
    </location>
</feature>
<feature type="compositionally biased region" description="Pro residues" evidence="2">
    <location>
        <begin position="22"/>
        <end position="45"/>
    </location>
</feature>
<proteinExistence type="predicted"/>
<dbReference type="CDD" id="cd17324">
    <property type="entry name" value="MFS_NepI_like"/>
    <property type="match status" value="1"/>
</dbReference>
<dbReference type="PANTHER" id="PTHR42910:SF1">
    <property type="entry name" value="MAJOR FACILITATOR SUPERFAMILY (MFS) PROFILE DOMAIN-CONTAINING PROTEIN"/>
    <property type="match status" value="1"/>
</dbReference>
<dbReference type="InterPro" id="IPR036259">
    <property type="entry name" value="MFS_trans_sf"/>
</dbReference>
<reference evidence="5 6" key="1">
    <citation type="journal article" date="2019" name="Nat. Ecol. Evol.">
        <title>Megaphylogeny resolves global patterns of mushroom evolution.</title>
        <authorList>
            <person name="Varga T."/>
            <person name="Krizsan K."/>
            <person name="Foldi C."/>
            <person name="Dima B."/>
            <person name="Sanchez-Garcia M."/>
            <person name="Sanchez-Ramirez S."/>
            <person name="Szollosi G.J."/>
            <person name="Szarkandi J.G."/>
            <person name="Papp V."/>
            <person name="Albert L."/>
            <person name="Andreopoulos W."/>
            <person name="Angelini C."/>
            <person name="Antonin V."/>
            <person name="Barry K.W."/>
            <person name="Bougher N.L."/>
            <person name="Buchanan P."/>
            <person name="Buyck B."/>
            <person name="Bense V."/>
            <person name="Catcheside P."/>
            <person name="Chovatia M."/>
            <person name="Cooper J."/>
            <person name="Damon W."/>
            <person name="Desjardin D."/>
            <person name="Finy P."/>
            <person name="Geml J."/>
            <person name="Haridas S."/>
            <person name="Hughes K."/>
            <person name="Justo A."/>
            <person name="Karasinski D."/>
            <person name="Kautmanova I."/>
            <person name="Kiss B."/>
            <person name="Kocsube S."/>
            <person name="Kotiranta H."/>
            <person name="LaButti K.M."/>
            <person name="Lechner B.E."/>
            <person name="Liimatainen K."/>
            <person name="Lipzen A."/>
            <person name="Lukacs Z."/>
            <person name="Mihaltcheva S."/>
            <person name="Morgado L.N."/>
            <person name="Niskanen T."/>
            <person name="Noordeloos M.E."/>
            <person name="Ohm R.A."/>
            <person name="Ortiz-Santana B."/>
            <person name="Ovrebo C."/>
            <person name="Racz N."/>
            <person name="Riley R."/>
            <person name="Savchenko A."/>
            <person name="Shiryaev A."/>
            <person name="Soop K."/>
            <person name="Spirin V."/>
            <person name="Szebenyi C."/>
            <person name="Tomsovsky M."/>
            <person name="Tulloss R.E."/>
            <person name="Uehling J."/>
            <person name="Grigoriev I.V."/>
            <person name="Vagvolgyi C."/>
            <person name="Papp T."/>
            <person name="Martin F.M."/>
            <person name="Miettinen O."/>
            <person name="Hibbett D.S."/>
            <person name="Nagy L.G."/>
        </authorList>
    </citation>
    <scope>NUCLEOTIDE SEQUENCE [LARGE SCALE GENOMIC DNA]</scope>
    <source>
        <strain evidence="5 6">CBS 309.79</strain>
    </source>
</reference>
<dbReference type="PANTHER" id="PTHR42910">
    <property type="entry name" value="TRANSPORTER SCO4007-RELATED"/>
    <property type="match status" value="1"/>
</dbReference>
<feature type="compositionally biased region" description="Low complexity" evidence="2">
    <location>
        <begin position="1"/>
        <end position="14"/>
    </location>
</feature>
<dbReference type="GO" id="GO:0022857">
    <property type="term" value="F:transmembrane transporter activity"/>
    <property type="evidence" value="ECO:0007669"/>
    <property type="project" value="InterPro"/>
</dbReference>
<feature type="transmembrane region" description="Helical" evidence="3">
    <location>
        <begin position="283"/>
        <end position="303"/>
    </location>
</feature>
<evidence type="ECO:0000256" key="3">
    <source>
        <dbReference type="SAM" id="Phobius"/>
    </source>
</evidence>
<evidence type="ECO:0000313" key="5">
    <source>
        <dbReference type="EMBL" id="TFK96582.1"/>
    </source>
</evidence>
<dbReference type="STRING" id="1884261.A0A5C3Q3P2"/>
<evidence type="ECO:0000256" key="1">
    <source>
        <dbReference type="ARBA" id="ARBA00004141"/>
    </source>
</evidence>
<dbReference type="SUPFAM" id="SSF103473">
    <property type="entry name" value="MFS general substrate transporter"/>
    <property type="match status" value="1"/>
</dbReference>
<keyword evidence="3" id="KW-0472">Membrane</keyword>
<dbReference type="Pfam" id="PF07690">
    <property type="entry name" value="MFS_1"/>
    <property type="match status" value="1"/>
</dbReference>
<dbReference type="Proteomes" id="UP000305067">
    <property type="component" value="Unassembled WGS sequence"/>
</dbReference>
<dbReference type="Gene3D" id="1.20.1250.20">
    <property type="entry name" value="MFS general substrate transporter like domains"/>
    <property type="match status" value="1"/>
</dbReference>
<feature type="transmembrane region" description="Helical" evidence="3">
    <location>
        <begin position="218"/>
        <end position="241"/>
    </location>
</feature>
<sequence length="557" mass="59339">MSSSDVTRSSSRTSSHPDSRPPIRPLPRTPAPKLPRIPRVPPPPIIDTNRAGSAQAFNIVLPTDAAPFPQTFDCSDSKEKNSEKGQVSPIQTVTLGTKHTTNTKDFGFLPIPKRLQYDPDHPFGFSMTLNVLFAVAITLVVGNLHYSPPLLNELAEEFNVSQGVISTVPTLTQVGFALGIMFISPLGDLVRRRQLILCVLTACTVLLVLMAISPTVTLFQAFSFLLGLLSVAPQVLIPLAADLAPPDCRRKAISLLFSAMFAGIILARVLSGVLGSFSSSFRAVYYLAASLQTLVLIGSYLSIPDYPKKETGLGYWGILGSMARLAVGEPVLVQSCVVMMCAGAMFAGFWVTLTFLLGGVYGFSTLVIGLFGLVGLVGIAIGPLIGRFVQKLVPWYAVLIASFGLMITQTIYTAAAKLSVAAVVVVCIALGAFIDMQQVALSTRVFEINADARSRLNAVFIIAIFIGQAIGTAGSSSIFLAHGPKGTGLLWLNLGALQIVLLLVRGPHVGGKRWVGWEGGARVLRRDNIIDAGMGGEKGLVDLEKGEKSVLPEGKSH</sequence>
<dbReference type="PROSITE" id="PS50850">
    <property type="entry name" value="MFS"/>
    <property type="match status" value="1"/>
</dbReference>